<name>A0A1M7TS94_9RHOB</name>
<evidence type="ECO:0000256" key="2">
    <source>
        <dbReference type="ARBA" id="ARBA00009347"/>
    </source>
</evidence>
<dbReference type="GO" id="GO:0003995">
    <property type="term" value="F:acyl-CoA dehydrogenase activity"/>
    <property type="evidence" value="ECO:0007669"/>
    <property type="project" value="InterPro"/>
</dbReference>
<keyword evidence="5" id="KW-0560">Oxidoreductase</keyword>
<accession>A0A1M7TS94</accession>
<dbReference type="InterPro" id="IPR046373">
    <property type="entry name" value="Acyl-CoA_Oxase/DH_mid-dom_sf"/>
</dbReference>
<dbReference type="Pfam" id="PF02770">
    <property type="entry name" value="Acyl-CoA_dh_M"/>
    <property type="match status" value="1"/>
</dbReference>
<comment type="similarity">
    <text evidence="2 5">Belongs to the acyl-CoA dehydrogenase family.</text>
</comment>
<dbReference type="InterPro" id="IPR009100">
    <property type="entry name" value="AcylCoA_DH/oxidase_NM_dom_sf"/>
</dbReference>
<dbReference type="EMBL" id="FRDL01000009">
    <property type="protein sequence ID" value="SHN73602.1"/>
    <property type="molecule type" value="Genomic_DNA"/>
</dbReference>
<dbReference type="InterPro" id="IPR009075">
    <property type="entry name" value="AcylCo_DH/oxidase_C"/>
</dbReference>
<evidence type="ECO:0000256" key="3">
    <source>
        <dbReference type="ARBA" id="ARBA00022630"/>
    </source>
</evidence>
<dbReference type="Pfam" id="PF02771">
    <property type="entry name" value="Acyl-CoA_dh_N"/>
    <property type="match status" value="1"/>
</dbReference>
<evidence type="ECO:0000259" key="7">
    <source>
        <dbReference type="Pfam" id="PF02770"/>
    </source>
</evidence>
<dbReference type="PANTHER" id="PTHR42803">
    <property type="entry name" value="ACYL-COA DEHYDROGENASE"/>
    <property type="match status" value="1"/>
</dbReference>
<dbReference type="InterPro" id="IPR025878">
    <property type="entry name" value="Acyl-CoA_dh-like_C_dom"/>
</dbReference>
<dbReference type="OrthoDB" id="9807883at2"/>
<keyword evidence="3 5" id="KW-0285">Flavoprotein</keyword>
<dbReference type="InterPro" id="IPR052166">
    <property type="entry name" value="Diverse_Acyl-CoA_DH"/>
</dbReference>
<sequence>MPDILRREDLDFLLNDVFDLEELCRRPFYAEHERADIDAMMDTAERLAEEVFQPFAAKLDANEPTFDGERVHIIPEVPAALETYRQAGFPAMAFPAEIGGMGLPYMAATAIGAWFAAANGPAMGYLSLTGWAANLLATHGSEELKARYLGPMCEGRYFGTMCLSEPQAGSSLGDIRTRAERREDGTFRLFGSKMWISGGEHDMSENIVHFVLARIPGAPPGVKGISLFCVPRILPDGARNDVRLMGLNHKMGNRGTVNTALAFGEKEGAVGWLVGQENHGLACMFVMMNEARVSVGLSAAALAMTGYLHALSYARERLQGRPLTGRDPSAPMIPIIQHADVRRMLLQAKCYAEGGMALCLYAARLIDDLRSGTEEDAAEARRLLEILTPIVKSWPSEFGLRANDNAIQVHGGYGYTRDYPVERMYRDNRLNPIHEGTKGIQGLDLLGRKVPMEGGAPFRALLARMRRTLAEAEGDEALSDIRAAVAEAVDGAERTTAAMLAAAPKAGAEAFTANATIYLDMLGHVTVGWLWLRQALAARRALAAGGAGREAFLRGKIDAARWFCRYELPLTHAWRGMIEGLDRTALDTPPEHL</sequence>
<comment type="cofactor">
    <cofactor evidence="1 5">
        <name>FAD</name>
        <dbReference type="ChEBI" id="CHEBI:57692"/>
    </cofactor>
</comment>
<dbReference type="Gene3D" id="1.10.540.10">
    <property type="entry name" value="Acyl-CoA dehydrogenase/oxidase, N-terminal domain"/>
    <property type="match status" value="1"/>
</dbReference>
<gene>
    <name evidence="10" type="ORF">SAMN05216200_10969</name>
</gene>
<dbReference type="Pfam" id="PF00441">
    <property type="entry name" value="Acyl-CoA_dh_1"/>
    <property type="match status" value="1"/>
</dbReference>
<feature type="domain" description="Acyl-CoA dehydrogenase/oxidase C-terminal" evidence="6">
    <location>
        <begin position="278"/>
        <end position="443"/>
    </location>
</feature>
<evidence type="ECO:0000259" key="8">
    <source>
        <dbReference type="Pfam" id="PF02771"/>
    </source>
</evidence>
<evidence type="ECO:0000313" key="10">
    <source>
        <dbReference type="EMBL" id="SHN73602.1"/>
    </source>
</evidence>
<feature type="domain" description="Acyl-CoA dehydrogenase/oxidase N-terminal" evidence="8">
    <location>
        <begin position="38"/>
        <end position="155"/>
    </location>
</feature>
<proteinExistence type="inferred from homology"/>
<protein>
    <submittedName>
        <fullName evidence="10">Butyryl-CoA dehydrogenase</fullName>
    </submittedName>
</protein>
<dbReference type="PROSITE" id="PS00073">
    <property type="entry name" value="ACYL_COA_DH_2"/>
    <property type="match status" value="1"/>
</dbReference>
<feature type="domain" description="Acetyl-CoA dehydrogenase-like C-terminal" evidence="9">
    <location>
        <begin position="461"/>
        <end position="588"/>
    </location>
</feature>
<dbReference type="InterPro" id="IPR006091">
    <property type="entry name" value="Acyl-CoA_Oxase/DH_mid-dom"/>
</dbReference>
<organism evidence="10 11">
    <name type="scientific">Oceanicella actignis</name>
    <dbReference type="NCBI Taxonomy" id="1189325"/>
    <lineage>
        <taxon>Bacteria</taxon>
        <taxon>Pseudomonadati</taxon>
        <taxon>Pseudomonadota</taxon>
        <taxon>Alphaproteobacteria</taxon>
        <taxon>Rhodobacterales</taxon>
        <taxon>Paracoccaceae</taxon>
        <taxon>Oceanicella</taxon>
    </lineage>
</organism>
<dbReference type="SUPFAM" id="SSF56645">
    <property type="entry name" value="Acyl-CoA dehydrogenase NM domain-like"/>
    <property type="match status" value="1"/>
</dbReference>
<feature type="domain" description="Acyl-CoA oxidase/dehydrogenase middle" evidence="7">
    <location>
        <begin position="161"/>
        <end position="263"/>
    </location>
</feature>
<keyword evidence="4 5" id="KW-0274">FAD</keyword>
<evidence type="ECO:0000259" key="9">
    <source>
        <dbReference type="Pfam" id="PF12806"/>
    </source>
</evidence>
<evidence type="ECO:0000256" key="4">
    <source>
        <dbReference type="ARBA" id="ARBA00022827"/>
    </source>
</evidence>
<dbReference type="GO" id="GO:0050660">
    <property type="term" value="F:flavin adenine dinucleotide binding"/>
    <property type="evidence" value="ECO:0007669"/>
    <property type="project" value="InterPro"/>
</dbReference>
<dbReference type="Gene3D" id="1.20.140.10">
    <property type="entry name" value="Butyryl-CoA Dehydrogenase, subunit A, domain 3"/>
    <property type="match status" value="1"/>
</dbReference>
<evidence type="ECO:0000259" key="6">
    <source>
        <dbReference type="Pfam" id="PF00441"/>
    </source>
</evidence>
<dbReference type="PANTHER" id="PTHR42803:SF3">
    <property type="entry name" value="ACYL-COA DEHYDROGENASE-RELATED"/>
    <property type="match status" value="1"/>
</dbReference>
<dbReference type="SUPFAM" id="SSF47203">
    <property type="entry name" value="Acyl-CoA dehydrogenase C-terminal domain-like"/>
    <property type="match status" value="1"/>
</dbReference>
<keyword evidence="11" id="KW-1185">Reference proteome</keyword>
<dbReference type="AlphaFoldDB" id="A0A1M7TS94"/>
<dbReference type="STRING" id="1189325.SAMN04488119_10953"/>
<dbReference type="Pfam" id="PF12806">
    <property type="entry name" value="Acyl-CoA_dh_C"/>
    <property type="match status" value="1"/>
</dbReference>
<dbReference type="RefSeq" id="WP_072748021.1">
    <property type="nucleotide sequence ID" value="NZ_FOHL01000009.1"/>
</dbReference>
<evidence type="ECO:0000256" key="5">
    <source>
        <dbReference type="RuleBase" id="RU362125"/>
    </source>
</evidence>
<reference evidence="10 11" key="1">
    <citation type="submission" date="2016-12" db="EMBL/GenBank/DDBJ databases">
        <authorList>
            <person name="Song W.-J."/>
            <person name="Kurnit D.M."/>
        </authorList>
    </citation>
    <scope>NUCLEOTIDE SEQUENCE [LARGE SCALE GENOMIC DNA]</scope>
    <source>
        <strain evidence="10 11">CGMCC 1.10808</strain>
    </source>
</reference>
<dbReference type="InterPro" id="IPR036250">
    <property type="entry name" value="AcylCo_DH-like_C"/>
</dbReference>
<evidence type="ECO:0000313" key="11">
    <source>
        <dbReference type="Proteomes" id="UP000184066"/>
    </source>
</evidence>
<dbReference type="InterPro" id="IPR006089">
    <property type="entry name" value="Acyl-CoA_DH_CS"/>
</dbReference>
<dbReference type="Proteomes" id="UP000184066">
    <property type="component" value="Unassembled WGS sequence"/>
</dbReference>
<dbReference type="InterPro" id="IPR013786">
    <property type="entry name" value="AcylCoA_DH/ox_N"/>
</dbReference>
<evidence type="ECO:0000256" key="1">
    <source>
        <dbReference type="ARBA" id="ARBA00001974"/>
    </source>
</evidence>
<dbReference type="InterPro" id="IPR037069">
    <property type="entry name" value="AcylCoA_DH/ox_N_sf"/>
</dbReference>
<dbReference type="Gene3D" id="2.40.110.10">
    <property type="entry name" value="Butyryl-CoA Dehydrogenase, subunit A, domain 2"/>
    <property type="match status" value="1"/>
</dbReference>